<comment type="caution">
    <text evidence="3">The sequence shown here is derived from an EMBL/GenBank/DDBJ whole genome shotgun (WGS) entry which is preliminary data.</text>
</comment>
<dbReference type="EMBL" id="VNJK01000004">
    <property type="protein sequence ID" value="TVX87299.1"/>
    <property type="molecule type" value="Genomic_DNA"/>
</dbReference>
<dbReference type="AlphaFoldDB" id="A0A559II01"/>
<dbReference type="PANTHER" id="PTHR43308:SF5">
    <property type="entry name" value="S-LAYER PROTEIN _ PEPTIDOGLYCAN ENDO-BETA-N-ACETYLGLUCOSAMINIDASE"/>
    <property type="match status" value="1"/>
</dbReference>
<dbReference type="InterPro" id="IPR051465">
    <property type="entry name" value="Cell_Envelope_Struct_Comp"/>
</dbReference>
<feature type="signal peptide" evidence="1">
    <location>
        <begin position="1"/>
        <end position="27"/>
    </location>
</feature>
<evidence type="ECO:0000313" key="3">
    <source>
        <dbReference type="EMBL" id="TVX87299.1"/>
    </source>
</evidence>
<evidence type="ECO:0000313" key="4">
    <source>
        <dbReference type="Proteomes" id="UP000318102"/>
    </source>
</evidence>
<keyword evidence="4" id="KW-1185">Reference proteome</keyword>
<dbReference type="OrthoDB" id="5845122at2"/>
<dbReference type="Proteomes" id="UP000318102">
    <property type="component" value="Unassembled WGS sequence"/>
</dbReference>
<proteinExistence type="predicted"/>
<organism evidence="3 4">
    <name type="scientific">Paenibacillus agilis</name>
    <dbReference type="NCBI Taxonomy" id="3020863"/>
    <lineage>
        <taxon>Bacteria</taxon>
        <taxon>Bacillati</taxon>
        <taxon>Bacillota</taxon>
        <taxon>Bacilli</taxon>
        <taxon>Bacillales</taxon>
        <taxon>Paenibacillaceae</taxon>
        <taxon>Paenibacillus</taxon>
    </lineage>
</organism>
<feature type="chain" id="PRO_5021895212" evidence="1">
    <location>
        <begin position="28"/>
        <end position="407"/>
    </location>
</feature>
<feature type="domain" description="SLH" evidence="2">
    <location>
        <begin position="48"/>
        <end position="111"/>
    </location>
</feature>
<protein>
    <submittedName>
        <fullName evidence="3">S-layer homology domain-containing protein</fullName>
    </submittedName>
</protein>
<accession>A0A559II01</accession>
<reference evidence="3 4" key="1">
    <citation type="submission" date="2019-07" db="EMBL/GenBank/DDBJ databases">
        <authorList>
            <person name="Kim J."/>
        </authorList>
    </citation>
    <scope>NUCLEOTIDE SEQUENCE [LARGE SCALE GENOMIC DNA]</scope>
    <source>
        <strain evidence="3 4">N4</strain>
    </source>
</reference>
<gene>
    <name evidence="3" type="ORF">FPZ44_22405</name>
</gene>
<dbReference type="PANTHER" id="PTHR43308">
    <property type="entry name" value="OUTER MEMBRANE PROTEIN ALPHA-RELATED"/>
    <property type="match status" value="1"/>
</dbReference>
<dbReference type="InterPro" id="IPR001119">
    <property type="entry name" value="SLH_dom"/>
</dbReference>
<sequence>MNKKSLAAITALTVFLGGSLPVTLSSAASVSTTEDKLAGDQGKVAVSENIKKFTDTAGHWAEGAIYEAVKRGYVTGYPKGKFLPNNKVTRAEFVKMAVSALNLPVESSTNGSWYVKYVDAAQSSGIFSTGDFADTDWNKPLTREEMAKVAVRALGSTAKVEENQWMYLATKNGIISGTSPGEISPKGVTTRAQAISVIERILKVKNGEKLPADKYAVAAAEVLWHKTNIFTVAPEIFNGPDNKNIYQGIHSWKTSKLRVASPNGNIVGQVDSLIAIDWNDPKDPNKKLLPSKDKLLWRIGPDTRKVTDEMEAYIILLESRFVVNKSPKSYPINRLSLGVRGYNGRADINKFNQSAVIESTDPNKEIYGMIIPKKEFSTTGELRVRVETISRGAPIYSSTLSTSKLVK</sequence>
<evidence type="ECO:0000256" key="1">
    <source>
        <dbReference type="SAM" id="SignalP"/>
    </source>
</evidence>
<evidence type="ECO:0000259" key="2">
    <source>
        <dbReference type="PROSITE" id="PS51272"/>
    </source>
</evidence>
<dbReference type="Pfam" id="PF00395">
    <property type="entry name" value="SLH"/>
    <property type="match status" value="2"/>
</dbReference>
<dbReference type="PROSITE" id="PS51272">
    <property type="entry name" value="SLH"/>
    <property type="match status" value="1"/>
</dbReference>
<keyword evidence="1" id="KW-0732">Signal</keyword>
<name>A0A559II01_9BACL</name>